<dbReference type="GO" id="GO:0005737">
    <property type="term" value="C:cytoplasm"/>
    <property type="evidence" value="ECO:0007669"/>
    <property type="project" value="TreeGrafter"/>
</dbReference>
<gene>
    <name evidence="3" type="ORF">AABB31_11900</name>
</gene>
<proteinExistence type="predicted"/>
<dbReference type="PANTHER" id="PTHR13847">
    <property type="entry name" value="SARCOSINE DEHYDROGENASE-RELATED"/>
    <property type="match status" value="1"/>
</dbReference>
<sequence length="357" mass="37847">MVQTHIVVGAGIIGAATAFQLCKAGQRVIVISAGQADATSAAFGWINASFFINEDHHVLRVAGLAAWRRAMSDLPLSVDWQGCLCWDLPDAQMHKTYARLRAFNYPVELYDAAQIAALVPALRNGPGRALFFPREGAASSAEIAGQFLAAAQDMGARLIRNIRVTGIRMQAGRAVGVETTQGLIKADHVVIAAGTGTAAIAESIECHVPLVPRPAYILRTTPHAHLLQHILATPGGEIRQEPSGQFLLPVAVAHQADQSEVLAQDPVAAAEGALARLQTHFAGLDDLAWAEIIRAERPVPADDLPIVGSVADGVYVAVMHSGITLGPIMGELISKDIGGRLSNADQALLAPYRPDRF</sequence>
<protein>
    <submittedName>
        <fullName evidence="3">NAD(P)/FAD-dependent oxidoreductase</fullName>
        <ecNumber evidence="3">1.-.-.-</ecNumber>
    </submittedName>
</protein>
<dbReference type="InterPro" id="IPR006076">
    <property type="entry name" value="FAD-dep_OxRdtase"/>
</dbReference>
<name>A0AAN0MGI0_9RHOB</name>
<dbReference type="Proteomes" id="UP001470809">
    <property type="component" value="Chromosome"/>
</dbReference>
<dbReference type="RefSeq" id="WP_342078766.1">
    <property type="nucleotide sequence ID" value="NZ_CP151767.2"/>
</dbReference>
<dbReference type="Gene3D" id="3.50.50.60">
    <property type="entry name" value="FAD/NAD(P)-binding domain"/>
    <property type="match status" value="1"/>
</dbReference>
<dbReference type="InterPro" id="IPR036188">
    <property type="entry name" value="FAD/NAD-bd_sf"/>
</dbReference>
<evidence type="ECO:0000256" key="1">
    <source>
        <dbReference type="ARBA" id="ARBA00023002"/>
    </source>
</evidence>
<dbReference type="AlphaFoldDB" id="A0AAN0MGI0"/>
<feature type="domain" description="FAD dependent oxidoreductase" evidence="2">
    <location>
        <begin position="6"/>
        <end position="334"/>
    </location>
</feature>
<accession>A0AAN0MGI0</accession>
<dbReference type="EC" id="1.-.-.-" evidence="3"/>
<evidence type="ECO:0000313" key="4">
    <source>
        <dbReference type="Proteomes" id="UP001470809"/>
    </source>
</evidence>
<evidence type="ECO:0000259" key="2">
    <source>
        <dbReference type="Pfam" id="PF01266"/>
    </source>
</evidence>
<dbReference type="Gene3D" id="3.30.9.10">
    <property type="entry name" value="D-Amino Acid Oxidase, subunit A, domain 2"/>
    <property type="match status" value="1"/>
</dbReference>
<keyword evidence="1 3" id="KW-0560">Oxidoreductase</keyword>
<dbReference type="Pfam" id="PF01266">
    <property type="entry name" value="DAO"/>
    <property type="match status" value="1"/>
</dbReference>
<evidence type="ECO:0000313" key="3">
    <source>
        <dbReference type="EMBL" id="WZU69473.1"/>
    </source>
</evidence>
<dbReference type="EMBL" id="CP151767">
    <property type="protein sequence ID" value="WZU69473.1"/>
    <property type="molecule type" value="Genomic_DNA"/>
</dbReference>
<reference evidence="3 4" key="2">
    <citation type="submission" date="2024-08" db="EMBL/GenBank/DDBJ databases">
        <title>Phylogenomic analyses of a clade within the roseobacter group suggest taxonomic reassignments of species of the genera Aestuariivita, Citreicella, Loktanella, Nautella, Pelagibaca, Ruegeria, Thalassobius, Thiobacimonas and Tropicibacter, and the proposal o.</title>
        <authorList>
            <person name="Jeon C.O."/>
        </authorList>
    </citation>
    <scope>NUCLEOTIDE SEQUENCE [LARGE SCALE GENOMIC DNA]</scope>
    <source>
        <strain evidence="3 4">SS1-5</strain>
    </source>
</reference>
<reference evidence="4" key="1">
    <citation type="submission" date="2024-04" db="EMBL/GenBank/DDBJ databases">
        <title>Phylogenomic analyses of a clade within the roseobacter group suggest taxonomic reassignments of species of the genera Aestuariivita, Citreicella, Loktanella, Nautella, Pelagibaca, Ruegeria, Thalassobius, Thiobacimonas and Tropicibacter, and the proposal o.</title>
        <authorList>
            <person name="Jeon C.O."/>
        </authorList>
    </citation>
    <scope>NUCLEOTIDE SEQUENCE [LARGE SCALE GENOMIC DNA]</scope>
    <source>
        <strain evidence="4">SS1-5</strain>
    </source>
</reference>
<organism evidence="3 4">
    <name type="scientific">Yoonia rhodophyticola</name>
    <dbReference type="NCBI Taxonomy" id="3137370"/>
    <lineage>
        <taxon>Bacteria</taxon>
        <taxon>Pseudomonadati</taxon>
        <taxon>Pseudomonadota</taxon>
        <taxon>Alphaproteobacteria</taxon>
        <taxon>Rhodobacterales</taxon>
        <taxon>Paracoccaceae</taxon>
        <taxon>Yoonia</taxon>
    </lineage>
</organism>
<dbReference type="SUPFAM" id="SSF51905">
    <property type="entry name" value="FAD/NAD(P)-binding domain"/>
    <property type="match status" value="1"/>
</dbReference>
<dbReference type="KEGG" id="yrh:AABB31_11900"/>
<dbReference type="GO" id="GO:0016491">
    <property type="term" value="F:oxidoreductase activity"/>
    <property type="evidence" value="ECO:0007669"/>
    <property type="project" value="UniProtKB-KW"/>
</dbReference>
<keyword evidence="4" id="KW-1185">Reference proteome</keyword>